<proteinExistence type="predicted"/>
<keyword evidence="5" id="KW-1185">Reference proteome</keyword>
<evidence type="ECO:0000313" key="5">
    <source>
        <dbReference type="Proteomes" id="UP000199008"/>
    </source>
</evidence>
<dbReference type="OrthoDB" id="9785080at2"/>
<dbReference type="EMBL" id="FNFY01000027">
    <property type="protein sequence ID" value="SDL16761.1"/>
    <property type="molecule type" value="Genomic_DNA"/>
</dbReference>
<dbReference type="GO" id="GO:0005524">
    <property type="term" value="F:ATP binding"/>
    <property type="evidence" value="ECO:0007669"/>
    <property type="project" value="UniProtKB-KW"/>
</dbReference>
<accession>A0A1G9HUY3</accession>
<sequence>MDILEFNNVSHNDILHNISGTLRESKITTFVGPSGAGKTTCLKMINGLLSADTGEILYRGKNIFDYDITRLRKSISMAFQSSPMIDGTVYDNLNLPSDIHGETLGRDRAAELLGLVDLHESFLDREVRDISGGERSRVSLARTCVHEPEVLLLDEITSSLDYVLVREIERLVQRMQSEMDITVIWVTHDLEQAKRVSHDMWFLRSGELLEQGPAEFIEKSENPEIQAFVRGEK</sequence>
<dbReference type="PANTHER" id="PTHR43423:SF1">
    <property type="entry name" value="ABC TRANSPORTER I FAMILY MEMBER 17"/>
    <property type="match status" value="1"/>
</dbReference>
<dbReference type="InterPro" id="IPR003439">
    <property type="entry name" value="ABC_transporter-like_ATP-bd"/>
</dbReference>
<dbReference type="CDD" id="cd03260">
    <property type="entry name" value="ABC_PstB_phosphate_transporter"/>
    <property type="match status" value="1"/>
</dbReference>
<dbReference type="PANTHER" id="PTHR43423">
    <property type="entry name" value="ABC TRANSPORTER I FAMILY MEMBER 17"/>
    <property type="match status" value="1"/>
</dbReference>
<organism evidence="4 5">
    <name type="scientific">Lacicoccus qingdaonensis</name>
    <dbReference type="NCBI Taxonomy" id="576118"/>
    <lineage>
        <taxon>Bacteria</taxon>
        <taxon>Bacillati</taxon>
        <taxon>Bacillota</taxon>
        <taxon>Bacilli</taxon>
        <taxon>Bacillales</taxon>
        <taxon>Salinicoccaceae</taxon>
        <taxon>Lacicoccus</taxon>
    </lineage>
</organism>
<reference evidence="5" key="1">
    <citation type="submission" date="2016-10" db="EMBL/GenBank/DDBJ databases">
        <authorList>
            <person name="Varghese N."/>
            <person name="Submissions S."/>
        </authorList>
    </citation>
    <scope>NUCLEOTIDE SEQUENCE [LARGE SCALE GENOMIC DNA]</scope>
    <source>
        <strain evidence="5">CGMCC 1.8895</strain>
    </source>
</reference>
<evidence type="ECO:0000259" key="3">
    <source>
        <dbReference type="PROSITE" id="PS50893"/>
    </source>
</evidence>
<dbReference type="GO" id="GO:0016887">
    <property type="term" value="F:ATP hydrolysis activity"/>
    <property type="evidence" value="ECO:0007669"/>
    <property type="project" value="InterPro"/>
</dbReference>
<dbReference type="RefSeq" id="WP_092987616.1">
    <property type="nucleotide sequence ID" value="NZ_FNFY01000027.1"/>
</dbReference>
<keyword evidence="2 4" id="KW-0067">ATP-binding</keyword>
<evidence type="ECO:0000313" key="4">
    <source>
        <dbReference type="EMBL" id="SDL16761.1"/>
    </source>
</evidence>
<evidence type="ECO:0000256" key="1">
    <source>
        <dbReference type="ARBA" id="ARBA00022741"/>
    </source>
</evidence>
<dbReference type="Proteomes" id="UP000199008">
    <property type="component" value="Unassembled WGS sequence"/>
</dbReference>
<evidence type="ECO:0000256" key="2">
    <source>
        <dbReference type="ARBA" id="ARBA00022840"/>
    </source>
</evidence>
<gene>
    <name evidence="4" type="ORF">SAMN05216216_1276</name>
</gene>
<dbReference type="SUPFAM" id="SSF52540">
    <property type="entry name" value="P-loop containing nucleoside triphosphate hydrolases"/>
    <property type="match status" value="1"/>
</dbReference>
<dbReference type="AlphaFoldDB" id="A0A1G9HUY3"/>
<dbReference type="GO" id="GO:0035435">
    <property type="term" value="P:phosphate ion transmembrane transport"/>
    <property type="evidence" value="ECO:0007669"/>
    <property type="project" value="InterPro"/>
</dbReference>
<dbReference type="PROSITE" id="PS50893">
    <property type="entry name" value="ABC_TRANSPORTER_2"/>
    <property type="match status" value="1"/>
</dbReference>
<dbReference type="InterPro" id="IPR005670">
    <property type="entry name" value="PstB-like"/>
</dbReference>
<dbReference type="Gene3D" id="3.40.50.300">
    <property type="entry name" value="P-loop containing nucleotide triphosphate hydrolases"/>
    <property type="match status" value="1"/>
</dbReference>
<name>A0A1G9HUY3_9BACL</name>
<dbReference type="STRING" id="576118.SAMN05216216_1276"/>
<dbReference type="InterPro" id="IPR003593">
    <property type="entry name" value="AAA+_ATPase"/>
</dbReference>
<dbReference type="Pfam" id="PF00005">
    <property type="entry name" value="ABC_tran"/>
    <property type="match status" value="1"/>
</dbReference>
<keyword evidence="1" id="KW-0547">Nucleotide-binding</keyword>
<dbReference type="InterPro" id="IPR027417">
    <property type="entry name" value="P-loop_NTPase"/>
</dbReference>
<dbReference type="SMART" id="SM00382">
    <property type="entry name" value="AAA"/>
    <property type="match status" value="1"/>
</dbReference>
<protein>
    <submittedName>
        <fullName evidence="4">Phosphate ABC transporter ATP-binding protein, PhoT family</fullName>
    </submittedName>
</protein>
<dbReference type="GO" id="GO:0005315">
    <property type="term" value="F:phosphate transmembrane transporter activity"/>
    <property type="evidence" value="ECO:0007669"/>
    <property type="project" value="InterPro"/>
</dbReference>
<dbReference type="GO" id="GO:0016020">
    <property type="term" value="C:membrane"/>
    <property type="evidence" value="ECO:0007669"/>
    <property type="project" value="InterPro"/>
</dbReference>
<feature type="domain" description="ABC transporter" evidence="3">
    <location>
        <begin position="4"/>
        <end position="229"/>
    </location>
</feature>